<sequence>MGRQVLPNPRRIHRLPRFRTAHLITEVLSSGPPLLMAALPKFRGLALRAETPHAVPRV</sequence>
<name>A0A5C6C847_9BACT</name>
<proteinExistence type="predicted"/>
<evidence type="ECO:0000313" key="2">
    <source>
        <dbReference type="Proteomes" id="UP000318437"/>
    </source>
</evidence>
<evidence type="ECO:0000313" key="1">
    <source>
        <dbReference type="EMBL" id="TWU20322.1"/>
    </source>
</evidence>
<organism evidence="1 2">
    <name type="scientific">Bythopirellula polymerisocia</name>
    <dbReference type="NCBI Taxonomy" id="2528003"/>
    <lineage>
        <taxon>Bacteria</taxon>
        <taxon>Pseudomonadati</taxon>
        <taxon>Planctomycetota</taxon>
        <taxon>Planctomycetia</taxon>
        <taxon>Pirellulales</taxon>
        <taxon>Lacipirellulaceae</taxon>
        <taxon>Bythopirellula</taxon>
    </lineage>
</organism>
<dbReference type="Proteomes" id="UP000318437">
    <property type="component" value="Unassembled WGS sequence"/>
</dbReference>
<gene>
    <name evidence="1" type="ORF">Pla144_49690</name>
</gene>
<dbReference type="EMBL" id="SJPS01000016">
    <property type="protein sequence ID" value="TWU20322.1"/>
    <property type="molecule type" value="Genomic_DNA"/>
</dbReference>
<comment type="caution">
    <text evidence="1">The sequence shown here is derived from an EMBL/GenBank/DDBJ whole genome shotgun (WGS) entry which is preliminary data.</text>
</comment>
<accession>A0A5C6C847</accession>
<reference evidence="1 2" key="1">
    <citation type="submission" date="2019-02" db="EMBL/GenBank/DDBJ databases">
        <title>Deep-cultivation of Planctomycetes and their phenomic and genomic characterization uncovers novel biology.</title>
        <authorList>
            <person name="Wiegand S."/>
            <person name="Jogler M."/>
            <person name="Boedeker C."/>
            <person name="Pinto D."/>
            <person name="Vollmers J."/>
            <person name="Rivas-Marin E."/>
            <person name="Kohn T."/>
            <person name="Peeters S.H."/>
            <person name="Heuer A."/>
            <person name="Rast P."/>
            <person name="Oberbeckmann S."/>
            <person name="Bunk B."/>
            <person name="Jeske O."/>
            <person name="Meyerdierks A."/>
            <person name="Storesund J.E."/>
            <person name="Kallscheuer N."/>
            <person name="Luecker S."/>
            <person name="Lage O.M."/>
            <person name="Pohl T."/>
            <person name="Merkel B.J."/>
            <person name="Hornburger P."/>
            <person name="Mueller R.-W."/>
            <person name="Bruemmer F."/>
            <person name="Labrenz M."/>
            <person name="Spormann A.M."/>
            <person name="Op Den Camp H."/>
            <person name="Overmann J."/>
            <person name="Amann R."/>
            <person name="Jetten M.S.M."/>
            <person name="Mascher T."/>
            <person name="Medema M.H."/>
            <person name="Devos D.P."/>
            <person name="Kaster A.-K."/>
            <person name="Ovreas L."/>
            <person name="Rohde M."/>
            <person name="Galperin M.Y."/>
            <person name="Jogler C."/>
        </authorList>
    </citation>
    <scope>NUCLEOTIDE SEQUENCE [LARGE SCALE GENOMIC DNA]</scope>
    <source>
        <strain evidence="1 2">Pla144</strain>
    </source>
</reference>
<dbReference type="AlphaFoldDB" id="A0A5C6C847"/>
<protein>
    <submittedName>
        <fullName evidence="1">Uncharacterized protein</fullName>
    </submittedName>
</protein>
<keyword evidence="2" id="KW-1185">Reference proteome</keyword>